<feature type="transmembrane region" description="Helical" evidence="2">
    <location>
        <begin position="221"/>
        <end position="240"/>
    </location>
</feature>
<protein>
    <submittedName>
        <fullName evidence="3">Succinate dehydrogenase cytochrome b558 subunit</fullName>
    </submittedName>
</protein>
<gene>
    <name evidence="3" type="primary">sdhC</name>
    <name evidence="3" type="ORF">K239x_36890</name>
</gene>
<proteinExistence type="predicted"/>
<dbReference type="Gene3D" id="1.20.1300.10">
    <property type="entry name" value="Fumarate reductase/succinate dehydrogenase, transmembrane subunit"/>
    <property type="match status" value="1"/>
</dbReference>
<accession>A0A517NX51</accession>
<feature type="compositionally biased region" description="Polar residues" evidence="1">
    <location>
        <begin position="310"/>
        <end position="319"/>
    </location>
</feature>
<evidence type="ECO:0000313" key="4">
    <source>
        <dbReference type="Proteomes" id="UP000319817"/>
    </source>
</evidence>
<evidence type="ECO:0000313" key="3">
    <source>
        <dbReference type="EMBL" id="QDT11689.1"/>
    </source>
</evidence>
<dbReference type="InterPro" id="IPR016002">
    <property type="entry name" value="Succ_DH_cyt_b558_Firmicute"/>
</dbReference>
<evidence type="ECO:0000256" key="1">
    <source>
        <dbReference type="SAM" id="MobiDB-lite"/>
    </source>
</evidence>
<keyword evidence="2" id="KW-0812">Transmembrane</keyword>
<dbReference type="GO" id="GO:0016020">
    <property type="term" value="C:membrane"/>
    <property type="evidence" value="ECO:0007669"/>
    <property type="project" value="InterPro"/>
</dbReference>
<feature type="transmembrane region" description="Helical" evidence="2">
    <location>
        <begin position="122"/>
        <end position="145"/>
    </location>
</feature>
<feature type="transmembrane region" description="Helical" evidence="2">
    <location>
        <begin position="37"/>
        <end position="58"/>
    </location>
</feature>
<keyword evidence="2" id="KW-0472">Membrane</keyword>
<organism evidence="3 4">
    <name type="scientific">Stieleria marina</name>
    <dbReference type="NCBI Taxonomy" id="1930275"/>
    <lineage>
        <taxon>Bacteria</taxon>
        <taxon>Pseudomonadati</taxon>
        <taxon>Planctomycetota</taxon>
        <taxon>Planctomycetia</taxon>
        <taxon>Pirellulales</taxon>
        <taxon>Pirellulaceae</taxon>
        <taxon>Stieleria</taxon>
    </lineage>
</organism>
<dbReference type="Proteomes" id="UP000319817">
    <property type="component" value="Chromosome"/>
</dbReference>
<sequence>MAVLQRVPTSTAKTVTDNTPETSFFLRNEFLIRRVHSLLGIVPLGLYMVVHLTTNASFLTGTETFQRAVYLIHSPGELLPVIEWALIFAPLVFHAAIGIWISKTGRDNSQQYKFTSNRRYMLQRVTGVVALVFLFFHILHLHGWFHAEFWIDGVRALGFANFRPYNAGSTLAMAMNGYIWPTFYLIGVLSCVYHLANGLWTAGITWGLWISPAGQGRASKICVAFGAILAVISLTAWWAAVAPGDKDIAEMKKVEDRMHKVALEAGFIADMPEKQWVIESEGESNSSDAKADDSAKSDDDGGEKEAENLELSSPDGSGL</sequence>
<keyword evidence="4" id="KW-1185">Reference proteome</keyword>
<dbReference type="SUPFAM" id="SSF81343">
    <property type="entry name" value="Fumarate reductase respiratory complex transmembrane subunits"/>
    <property type="match status" value="1"/>
</dbReference>
<name>A0A517NX51_9BACT</name>
<feature type="region of interest" description="Disordered" evidence="1">
    <location>
        <begin position="278"/>
        <end position="319"/>
    </location>
</feature>
<dbReference type="EMBL" id="CP036526">
    <property type="protein sequence ID" value="QDT11689.1"/>
    <property type="molecule type" value="Genomic_DNA"/>
</dbReference>
<feature type="compositionally biased region" description="Basic and acidic residues" evidence="1">
    <location>
        <begin position="289"/>
        <end position="307"/>
    </location>
</feature>
<dbReference type="CDD" id="cd03497">
    <property type="entry name" value="SQR_TypeB_1_TM"/>
    <property type="match status" value="1"/>
</dbReference>
<keyword evidence="2" id="KW-1133">Transmembrane helix</keyword>
<reference evidence="3 4" key="1">
    <citation type="submission" date="2019-02" db="EMBL/GenBank/DDBJ databases">
        <title>Deep-cultivation of Planctomycetes and their phenomic and genomic characterization uncovers novel biology.</title>
        <authorList>
            <person name="Wiegand S."/>
            <person name="Jogler M."/>
            <person name="Boedeker C."/>
            <person name="Pinto D."/>
            <person name="Vollmers J."/>
            <person name="Rivas-Marin E."/>
            <person name="Kohn T."/>
            <person name="Peeters S.H."/>
            <person name="Heuer A."/>
            <person name="Rast P."/>
            <person name="Oberbeckmann S."/>
            <person name="Bunk B."/>
            <person name="Jeske O."/>
            <person name="Meyerdierks A."/>
            <person name="Storesund J.E."/>
            <person name="Kallscheuer N."/>
            <person name="Luecker S."/>
            <person name="Lage O.M."/>
            <person name="Pohl T."/>
            <person name="Merkel B.J."/>
            <person name="Hornburger P."/>
            <person name="Mueller R.-W."/>
            <person name="Bruemmer F."/>
            <person name="Labrenz M."/>
            <person name="Spormann A.M."/>
            <person name="Op den Camp H."/>
            <person name="Overmann J."/>
            <person name="Amann R."/>
            <person name="Jetten M.S.M."/>
            <person name="Mascher T."/>
            <person name="Medema M.H."/>
            <person name="Devos D.P."/>
            <person name="Kaster A.-K."/>
            <person name="Ovreas L."/>
            <person name="Rohde M."/>
            <person name="Galperin M.Y."/>
            <person name="Jogler C."/>
        </authorList>
    </citation>
    <scope>NUCLEOTIDE SEQUENCE [LARGE SCALE GENOMIC DNA]</scope>
    <source>
        <strain evidence="3 4">K23_9</strain>
    </source>
</reference>
<evidence type="ECO:0000256" key="2">
    <source>
        <dbReference type="SAM" id="Phobius"/>
    </source>
</evidence>
<feature type="transmembrane region" description="Helical" evidence="2">
    <location>
        <begin position="78"/>
        <end position="101"/>
    </location>
</feature>
<feature type="transmembrane region" description="Helical" evidence="2">
    <location>
        <begin position="183"/>
        <end position="209"/>
    </location>
</feature>
<dbReference type="AlphaFoldDB" id="A0A517NX51"/>
<dbReference type="InterPro" id="IPR034804">
    <property type="entry name" value="SQR/QFR_C/D"/>
</dbReference>